<dbReference type="GO" id="GO:0007165">
    <property type="term" value="P:signal transduction"/>
    <property type="evidence" value="ECO:0007669"/>
    <property type="project" value="UniProtKB-KW"/>
</dbReference>
<evidence type="ECO:0000256" key="7">
    <source>
        <dbReference type="ARBA" id="ARBA00022989"/>
    </source>
</evidence>
<dbReference type="InterPro" id="IPR033479">
    <property type="entry name" value="dCache_1"/>
</dbReference>
<comment type="function">
    <text evidence="11">Chemotactic-signal transducers respond to changes in the concentration of attractants and repellents in the environment, transduce a signal from the outside to the inside of the cell, and facilitate sensory adaptation through the variation of the level of methylation.</text>
</comment>
<dbReference type="Pfam" id="PF02743">
    <property type="entry name" value="dCache_1"/>
    <property type="match status" value="1"/>
</dbReference>
<evidence type="ECO:0000256" key="2">
    <source>
        <dbReference type="ARBA" id="ARBA00022475"/>
    </source>
</evidence>
<feature type="transmembrane region" description="Helical" evidence="13">
    <location>
        <begin position="17"/>
        <end position="37"/>
    </location>
</feature>
<dbReference type="GO" id="GO:0006935">
    <property type="term" value="P:chemotaxis"/>
    <property type="evidence" value="ECO:0007669"/>
    <property type="project" value="UniProtKB-KW"/>
</dbReference>
<evidence type="ECO:0000256" key="8">
    <source>
        <dbReference type="ARBA" id="ARBA00023136"/>
    </source>
</evidence>
<dbReference type="InterPro" id="IPR004089">
    <property type="entry name" value="MCPsignal_dom"/>
</dbReference>
<dbReference type="Gene3D" id="1.10.8.500">
    <property type="entry name" value="HAMP domain in histidine kinase"/>
    <property type="match status" value="1"/>
</dbReference>
<dbReference type="Gene3D" id="3.30.450.20">
    <property type="entry name" value="PAS domain"/>
    <property type="match status" value="2"/>
</dbReference>
<proteinExistence type="inferred from homology"/>
<dbReference type="InterPro" id="IPR003122">
    <property type="entry name" value="Tar_rcpt_lig-bd"/>
</dbReference>
<dbReference type="CDD" id="cd11386">
    <property type="entry name" value="MCP_signal"/>
    <property type="match status" value="1"/>
</dbReference>
<dbReference type="CDD" id="cd12912">
    <property type="entry name" value="PDC2_MCP_like"/>
    <property type="match status" value="1"/>
</dbReference>
<evidence type="ECO:0000256" key="6">
    <source>
        <dbReference type="ARBA" id="ARBA00022692"/>
    </source>
</evidence>
<dbReference type="SMART" id="SM00283">
    <property type="entry name" value="MA"/>
    <property type="match status" value="1"/>
</dbReference>
<dbReference type="InterPro" id="IPR003660">
    <property type="entry name" value="HAMP_dom"/>
</dbReference>
<feature type="domain" description="Methyl-accepting transducer" evidence="14">
    <location>
        <begin position="374"/>
        <end position="624"/>
    </location>
</feature>
<organism evidence="16 17">
    <name type="scientific">Bacillus cereus</name>
    <dbReference type="NCBI Taxonomy" id="1396"/>
    <lineage>
        <taxon>Bacteria</taxon>
        <taxon>Bacillati</taxon>
        <taxon>Bacillota</taxon>
        <taxon>Bacilli</taxon>
        <taxon>Bacillales</taxon>
        <taxon>Bacillaceae</taxon>
        <taxon>Bacillus</taxon>
        <taxon>Bacillus cereus group</taxon>
    </lineage>
</organism>
<evidence type="ECO:0000256" key="11">
    <source>
        <dbReference type="ARBA" id="ARBA00058128"/>
    </source>
</evidence>
<evidence type="ECO:0000313" key="17">
    <source>
        <dbReference type="Proteomes" id="UP000191124"/>
    </source>
</evidence>
<dbReference type="AlphaFoldDB" id="A0A1S9V1C0"/>
<evidence type="ECO:0000256" key="10">
    <source>
        <dbReference type="ARBA" id="ARBA00029447"/>
    </source>
</evidence>
<evidence type="ECO:0000256" key="13">
    <source>
        <dbReference type="SAM" id="Phobius"/>
    </source>
</evidence>
<dbReference type="InterPro" id="IPR029151">
    <property type="entry name" value="Sensor-like_sf"/>
</dbReference>
<dbReference type="PANTHER" id="PTHR32089">
    <property type="entry name" value="METHYL-ACCEPTING CHEMOTAXIS PROTEIN MCPB"/>
    <property type="match status" value="1"/>
</dbReference>
<keyword evidence="2" id="KW-1003">Cell membrane</keyword>
<evidence type="ECO:0000256" key="1">
    <source>
        <dbReference type="ARBA" id="ARBA00004429"/>
    </source>
</evidence>
<dbReference type="CDD" id="cd06225">
    <property type="entry name" value="HAMP"/>
    <property type="match status" value="1"/>
</dbReference>
<evidence type="ECO:0000256" key="5">
    <source>
        <dbReference type="ARBA" id="ARBA00022519"/>
    </source>
</evidence>
<dbReference type="PROSITE" id="PS50885">
    <property type="entry name" value="HAMP"/>
    <property type="match status" value="1"/>
</dbReference>
<dbReference type="Gene3D" id="1.10.287.950">
    <property type="entry name" value="Methyl-accepting chemotaxis protein"/>
    <property type="match status" value="1"/>
</dbReference>
<keyword evidence="6 13" id="KW-0812">Transmembrane</keyword>
<dbReference type="PROSITE" id="PS50111">
    <property type="entry name" value="CHEMOTAXIS_TRANSDUC_2"/>
    <property type="match status" value="1"/>
</dbReference>
<dbReference type="PANTHER" id="PTHR32089:SF114">
    <property type="entry name" value="METHYL-ACCEPTING CHEMOTAXIS PROTEIN MCPB"/>
    <property type="match status" value="1"/>
</dbReference>
<evidence type="ECO:0000259" key="15">
    <source>
        <dbReference type="PROSITE" id="PS50885"/>
    </source>
</evidence>
<gene>
    <name evidence="16" type="ORF">BW892_10065</name>
</gene>
<evidence type="ECO:0000313" key="16">
    <source>
        <dbReference type="EMBL" id="OOR28256.1"/>
    </source>
</evidence>
<dbReference type="EMBL" id="MUAL01000012">
    <property type="protein sequence ID" value="OOR28256.1"/>
    <property type="molecule type" value="Genomic_DNA"/>
</dbReference>
<dbReference type="SMART" id="SM00304">
    <property type="entry name" value="HAMP"/>
    <property type="match status" value="1"/>
</dbReference>
<name>A0A1S9V1C0_BACCE</name>
<keyword evidence="7 13" id="KW-1133">Transmembrane helix</keyword>
<comment type="caution">
    <text evidence="16">The sequence shown here is derived from an EMBL/GenBank/DDBJ whole genome shotgun (WGS) entry which is preliminary data.</text>
</comment>
<comment type="subcellular location">
    <subcellularLocation>
        <location evidence="1">Cell inner membrane</location>
        <topology evidence="1">Multi-pass membrane protein</topology>
    </subcellularLocation>
</comment>
<dbReference type="SUPFAM" id="SSF58104">
    <property type="entry name" value="Methyl-accepting chemotaxis protein (MCP) signaling domain"/>
    <property type="match status" value="1"/>
</dbReference>
<dbReference type="CDD" id="cd12913">
    <property type="entry name" value="PDC1_MCP_like"/>
    <property type="match status" value="1"/>
</dbReference>
<evidence type="ECO:0000256" key="4">
    <source>
        <dbReference type="ARBA" id="ARBA00022500"/>
    </source>
</evidence>
<dbReference type="Proteomes" id="UP000191124">
    <property type="component" value="Unassembled WGS sequence"/>
</dbReference>
<dbReference type="GO" id="GO:0005886">
    <property type="term" value="C:plasma membrane"/>
    <property type="evidence" value="ECO:0007669"/>
    <property type="project" value="UniProtKB-SubCell"/>
</dbReference>
<feature type="domain" description="HAMP" evidence="15">
    <location>
        <begin position="303"/>
        <end position="355"/>
    </location>
</feature>
<dbReference type="FunFam" id="3.30.450.20:FF:000068">
    <property type="entry name" value="Methyl-accepting chemotaxis protein"/>
    <property type="match status" value="1"/>
</dbReference>
<dbReference type="SUPFAM" id="SSF103190">
    <property type="entry name" value="Sensory domain-like"/>
    <property type="match status" value="1"/>
</dbReference>
<evidence type="ECO:0000256" key="9">
    <source>
        <dbReference type="ARBA" id="ARBA00023224"/>
    </source>
</evidence>
<dbReference type="Pfam" id="PF00672">
    <property type="entry name" value="HAMP"/>
    <property type="match status" value="1"/>
</dbReference>
<keyword evidence="4" id="KW-0145">Chemotaxis</keyword>
<keyword evidence="3" id="KW-0488">Methylation</keyword>
<dbReference type="FunFam" id="1.10.8.500:FF:000002">
    <property type="entry name" value="Methyl-accepting chemotaxis protein"/>
    <property type="match status" value="1"/>
</dbReference>
<evidence type="ECO:0000256" key="3">
    <source>
        <dbReference type="ARBA" id="ARBA00022481"/>
    </source>
</evidence>
<feature type="transmembrane region" description="Helical" evidence="13">
    <location>
        <begin position="279"/>
        <end position="302"/>
    </location>
</feature>
<keyword evidence="8 13" id="KW-0472">Membrane</keyword>
<dbReference type="InterPro" id="IPR004090">
    <property type="entry name" value="Chemotax_Me-accpt_rcpt"/>
</dbReference>
<reference evidence="16 17" key="1">
    <citation type="submission" date="2017-01" db="EMBL/GenBank/DDBJ databases">
        <title>Bacillus cereus isolates.</title>
        <authorList>
            <person name="Beno S.M."/>
        </authorList>
    </citation>
    <scope>NUCLEOTIDE SEQUENCE [LARGE SCALE GENOMIC DNA]</scope>
    <source>
        <strain evidence="16 17">FSL M7-1219</strain>
    </source>
</reference>
<keyword evidence="5" id="KW-0997">Cell inner membrane</keyword>
<sequence length="660" mass="71887">MQNIFNWVKSMSINKKLIISFFIILTIPGLIIGGVSYQTAKTNFEQQITGKAKENISVLNTVISQNIEEKFVDATYFADILTEDTYPNGQEELVRTKLAQYIKLHPEVEGIYIGTQTGKFIREPFIQMSDGYNPTDRPWYKEAHENKGKVIVTTPYQSASTKNMVVTIAKEVKDGKGVIGINLNLDNILKVSKMINIGEKGYAVILDQNKQIVSHPSRKPGSKVTEPWIKPIYEDKQGNVSYTEQDDKKNLIFATNEKTGWKVVGVMFDEEIIQAANPVFYKTLVVIAIAIVFGSVLIYFIINSITRPLRKIADSAYKISKGDLTEEITIYSKDDIGKLGNSFNEMSASLQDVITQISFSAEHVAASAEELTASVQQANDATDQITIAMEQVSGGAESQSQGVEEGAATLQQVNTAIQNVTGSAEEISISSLHARGRAVEGEELVEQTAKQMQSISRSVSQSDAIIKLLDEKSKQVGAISEAIQNIATQTNLLALNAAIEAARAGEQGRGFAIVADEVRKLAEQSGESSGEIANLIAEIKADIEHTVKAMDNVSVEVQQGLEVVTKTKVSFAEISSSTTHIVSQVNQMVETTKKIAGDANEVTNAIDEIAAAAEENTASMQSVAASTEEQVNSMEEISSASQNLAEMAEELQAMTSKFKV</sequence>
<dbReference type="Pfam" id="PF00015">
    <property type="entry name" value="MCPsignal"/>
    <property type="match status" value="1"/>
</dbReference>
<accession>A0A1S9V1C0</accession>
<comment type="similarity">
    <text evidence="10">Belongs to the methyl-accepting chemotaxis (MCP) protein family.</text>
</comment>
<evidence type="ECO:0000256" key="12">
    <source>
        <dbReference type="PROSITE-ProRule" id="PRU00284"/>
    </source>
</evidence>
<dbReference type="FunFam" id="3.30.450.20:FF:000048">
    <property type="entry name" value="Methyl-accepting chemotaxis protein"/>
    <property type="match status" value="1"/>
</dbReference>
<evidence type="ECO:0000259" key="14">
    <source>
        <dbReference type="PROSITE" id="PS50111"/>
    </source>
</evidence>
<dbReference type="FunFam" id="1.10.287.950:FF:000003">
    <property type="entry name" value="Methyl-accepting chemotaxis protein"/>
    <property type="match status" value="1"/>
</dbReference>
<dbReference type="SMART" id="SM00319">
    <property type="entry name" value="TarH"/>
    <property type="match status" value="1"/>
</dbReference>
<dbReference type="PRINTS" id="PR00260">
    <property type="entry name" value="CHEMTRNSDUCR"/>
</dbReference>
<dbReference type="GO" id="GO:0004888">
    <property type="term" value="F:transmembrane signaling receptor activity"/>
    <property type="evidence" value="ECO:0007669"/>
    <property type="project" value="InterPro"/>
</dbReference>
<protein>
    <submittedName>
        <fullName evidence="16">Chemotaxis protein</fullName>
    </submittedName>
</protein>
<keyword evidence="9 12" id="KW-0807">Transducer</keyword>